<evidence type="ECO:0000259" key="5">
    <source>
        <dbReference type="PROSITE" id="PS50054"/>
    </source>
</evidence>
<reference evidence="7" key="2">
    <citation type="journal article" date="2020" name="Nat. Commun.">
        <title>Large-scale genome sequencing of mycorrhizal fungi provides insights into the early evolution of symbiotic traits.</title>
        <authorList>
            <person name="Miyauchi S."/>
            <person name="Kiss E."/>
            <person name="Kuo A."/>
            <person name="Drula E."/>
            <person name="Kohler A."/>
            <person name="Sanchez-Garcia M."/>
            <person name="Morin E."/>
            <person name="Andreopoulos B."/>
            <person name="Barry K.W."/>
            <person name="Bonito G."/>
            <person name="Buee M."/>
            <person name="Carver A."/>
            <person name="Chen C."/>
            <person name="Cichocki N."/>
            <person name="Clum A."/>
            <person name="Culley D."/>
            <person name="Crous P.W."/>
            <person name="Fauchery L."/>
            <person name="Girlanda M."/>
            <person name="Hayes R.D."/>
            <person name="Keri Z."/>
            <person name="LaButti K."/>
            <person name="Lipzen A."/>
            <person name="Lombard V."/>
            <person name="Magnuson J."/>
            <person name="Maillard F."/>
            <person name="Murat C."/>
            <person name="Nolan M."/>
            <person name="Ohm R.A."/>
            <person name="Pangilinan J."/>
            <person name="Pereira M.F."/>
            <person name="Perotto S."/>
            <person name="Peter M."/>
            <person name="Pfister S."/>
            <person name="Riley R."/>
            <person name="Sitrit Y."/>
            <person name="Stielow J.B."/>
            <person name="Szollosi G."/>
            <person name="Zifcakova L."/>
            <person name="Stursova M."/>
            <person name="Spatafora J.W."/>
            <person name="Tedersoo L."/>
            <person name="Vaario L.M."/>
            <person name="Yamada A."/>
            <person name="Yan M."/>
            <person name="Wang P."/>
            <person name="Xu J."/>
            <person name="Bruns T."/>
            <person name="Baldrian P."/>
            <person name="Vilgalys R."/>
            <person name="Dunand C."/>
            <person name="Henrissat B."/>
            <person name="Grigoriev I.V."/>
            <person name="Hibbett D."/>
            <person name="Nagy L.G."/>
            <person name="Martin F.M."/>
        </authorList>
    </citation>
    <scope>NUCLEOTIDE SEQUENCE</scope>
    <source>
        <strain evidence="7">Prilba</strain>
    </source>
</reference>
<name>A0A9P5JUE8_9AGAM</name>
<dbReference type="PANTHER" id="PTHR10159">
    <property type="entry name" value="DUAL SPECIFICITY PROTEIN PHOSPHATASE"/>
    <property type="match status" value="1"/>
</dbReference>
<dbReference type="PROSITE" id="PS50056">
    <property type="entry name" value="TYR_PHOSPHATASE_2"/>
    <property type="match status" value="1"/>
</dbReference>
<dbReference type="Gene3D" id="3.90.190.10">
    <property type="entry name" value="Protein tyrosine phosphatase superfamily"/>
    <property type="match status" value="1"/>
</dbReference>
<evidence type="ECO:0000256" key="2">
    <source>
        <dbReference type="ARBA" id="ARBA00013064"/>
    </source>
</evidence>
<proteinExistence type="inferred from homology"/>
<keyword evidence="3" id="KW-0378">Hydrolase</keyword>
<dbReference type="Proteomes" id="UP000759537">
    <property type="component" value="Unassembled WGS sequence"/>
</dbReference>
<dbReference type="SMART" id="SM00195">
    <property type="entry name" value="DSPc"/>
    <property type="match status" value="1"/>
</dbReference>
<dbReference type="GO" id="GO:0008330">
    <property type="term" value="F:protein tyrosine/threonine phosphatase activity"/>
    <property type="evidence" value="ECO:0007669"/>
    <property type="project" value="TreeGrafter"/>
</dbReference>
<comment type="similarity">
    <text evidence="1">Belongs to the protein-tyrosine phosphatase family. Non-receptor class dual specificity subfamily.</text>
</comment>
<gene>
    <name evidence="7" type="ORF">DFH94DRAFT_784392</name>
</gene>
<dbReference type="InterPro" id="IPR020422">
    <property type="entry name" value="TYR_PHOSPHATASE_DUAL_dom"/>
</dbReference>
<dbReference type="InterPro" id="IPR029021">
    <property type="entry name" value="Prot-tyrosine_phosphatase-like"/>
</dbReference>
<reference evidence="7" key="1">
    <citation type="submission" date="2019-10" db="EMBL/GenBank/DDBJ databases">
        <authorList>
            <consortium name="DOE Joint Genome Institute"/>
            <person name="Kuo A."/>
            <person name="Miyauchi S."/>
            <person name="Kiss E."/>
            <person name="Drula E."/>
            <person name="Kohler A."/>
            <person name="Sanchez-Garcia M."/>
            <person name="Andreopoulos B."/>
            <person name="Barry K.W."/>
            <person name="Bonito G."/>
            <person name="Buee M."/>
            <person name="Carver A."/>
            <person name="Chen C."/>
            <person name="Cichocki N."/>
            <person name="Clum A."/>
            <person name="Culley D."/>
            <person name="Crous P.W."/>
            <person name="Fauchery L."/>
            <person name="Girlanda M."/>
            <person name="Hayes R."/>
            <person name="Keri Z."/>
            <person name="LaButti K."/>
            <person name="Lipzen A."/>
            <person name="Lombard V."/>
            <person name="Magnuson J."/>
            <person name="Maillard F."/>
            <person name="Morin E."/>
            <person name="Murat C."/>
            <person name="Nolan M."/>
            <person name="Ohm R."/>
            <person name="Pangilinan J."/>
            <person name="Pereira M."/>
            <person name="Perotto S."/>
            <person name="Peter M."/>
            <person name="Riley R."/>
            <person name="Sitrit Y."/>
            <person name="Stielow B."/>
            <person name="Szollosi G."/>
            <person name="Zifcakova L."/>
            <person name="Stursova M."/>
            <person name="Spatafora J.W."/>
            <person name="Tedersoo L."/>
            <person name="Vaario L.-M."/>
            <person name="Yamada A."/>
            <person name="Yan M."/>
            <person name="Wang P."/>
            <person name="Xu J."/>
            <person name="Bruns T."/>
            <person name="Baldrian P."/>
            <person name="Vilgalys R."/>
            <person name="Henrissat B."/>
            <person name="Grigoriev I.V."/>
            <person name="Hibbett D."/>
            <person name="Nagy L.G."/>
            <person name="Martin F.M."/>
        </authorList>
    </citation>
    <scope>NUCLEOTIDE SEQUENCE</scope>
    <source>
        <strain evidence="7">Prilba</strain>
    </source>
</reference>
<keyword evidence="4" id="KW-0904">Protein phosphatase</keyword>
<dbReference type="GO" id="GO:0017017">
    <property type="term" value="F:MAP kinase tyrosine/serine/threonine phosphatase activity"/>
    <property type="evidence" value="ECO:0007669"/>
    <property type="project" value="TreeGrafter"/>
</dbReference>
<feature type="domain" description="Tyrosine specific protein phosphatases" evidence="6">
    <location>
        <begin position="105"/>
        <end position="166"/>
    </location>
</feature>
<dbReference type="SUPFAM" id="SSF52799">
    <property type="entry name" value="(Phosphotyrosine protein) phosphatases II"/>
    <property type="match status" value="1"/>
</dbReference>
<dbReference type="OrthoDB" id="2017893at2759"/>
<dbReference type="EC" id="3.1.3.48" evidence="2"/>
<keyword evidence="8" id="KW-1185">Reference proteome</keyword>
<evidence type="ECO:0000313" key="7">
    <source>
        <dbReference type="EMBL" id="KAF8464943.1"/>
    </source>
</evidence>
<sequence>MSPEPYVHQVTQANDSQRSVLPCPALSKMGFKNVSVIIDGRLFLGNLVSAQSTRSLTERRITHIVSVCVEPIPAHHPQSGIRYLRVPVEDKPDEDLLFWMPHTCRFIDEALRSGGVVLVHGVHGLSRGATIMAAYLMWSRRVSAPEAMDMVRRSREQIWLNESFQYQLSLFELCRYAPSMEEGIYVRWRQNLDRQRQGRS</sequence>
<dbReference type="InterPro" id="IPR000387">
    <property type="entry name" value="Tyr_Pase_dom"/>
</dbReference>
<evidence type="ECO:0000256" key="3">
    <source>
        <dbReference type="ARBA" id="ARBA00022801"/>
    </source>
</evidence>
<comment type="caution">
    <text evidence="7">The sequence shown here is derived from an EMBL/GenBank/DDBJ whole genome shotgun (WGS) entry which is preliminary data.</text>
</comment>
<evidence type="ECO:0000313" key="8">
    <source>
        <dbReference type="Proteomes" id="UP000759537"/>
    </source>
</evidence>
<accession>A0A9P5JUE8</accession>
<dbReference type="GO" id="GO:0033550">
    <property type="term" value="F:MAP kinase tyrosine phosphatase activity"/>
    <property type="evidence" value="ECO:0007669"/>
    <property type="project" value="TreeGrafter"/>
</dbReference>
<organism evidence="7 8">
    <name type="scientific">Russula ochroleuca</name>
    <dbReference type="NCBI Taxonomy" id="152965"/>
    <lineage>
        <taxon>Eukaryota</taxon>
        <taxon>Fungi</taxon>
        <taxon>Dikarya</taxon>
        <taxon>Basidiomycota</taxon>
        <taxon>Agaricomycotina</taxon>
        <taxon>Agaricomycetes</taxon>
        <taxon>Russulales</taxon>
        <taxon>Russulaceae</taxon>
        <taxon>Russula</taxon>
    </lineage>
</organism>
<dbReference type="PANTHER" id="PTHR10159:SF519">
    <property type="entry name" value="DUAL SPECIFICITY PROTEIN PHOSPHATASE MPK3"/>
    <property type="match status" value="1"/>
</dbReference>
<dbReference type="GO" id="GO:0043409">
    <property type="term" value="P:negative regulation of MAPK cascade"/>
    <property type="evidence" value="ECO:0007669"/>
    <property type="project" value="TreeGrafter"/>
</dbReference>
<dbReference type="AlphaFoldDB" id="A0A9P5JUE8"/>
<dbReference type="EMBL" id="WHVB01000051">
    <property type="protein sequence ID" value="KAF8464943.1"/>
    <property type="molecule type" value="Genomic_DNA"/>
</dbReference>
<dbReference type="CDD" id="cd14498">
    <property type="entry name" value="DSP"/>
    <property type="match status" value="1"/>
</dbReference>
<dbReference type="Pfam" id="PF00782">
    <property type="entry name" value="DSPc"/>
    <property type="match status" value="1"/>
</dbReference>
<evidence type="ECO:0000256" key="4">
    <source>
        <dbReference type="ARBA" id="ARBA00022912"/>
    </source>
</evidence>
<evidence type="ECO:0000259" key="6">
    <source>
        <dbReference type="PROSITE" id="PS50056"/>
    </source>
</evidence>
<evidence type="ECO:0000256" key="1">
    <source>
        <dbReference type="ARBA" id="ARBA00008601"/>
    </source>
</evidence>
<protein>
    <recommendedName>
        <fullName evidence="2">protein-tyrosine-phosphatase</fullName>
        <ecNumber evidence="2">3.1.3.48</ecNumber>
    </recommendedName>
</protein>
<dbReference type="GO" id="GO:0005737">
    <property type="term" value="C:cytoplasm"/>
    <property type="evidence" value="ECO:0007669"/>
    <property type="project" value="TreeGrafter"/>
</dbReference>
<dbReference type="PROSITE" id="PS50054">
    <property type="entry name" value="TYR_PHOSPHATASE_DUAL"/>
    <property type="match status" value="1"/>
</dbReference>
<feature type="domain" description="Tyrosine-protein phosphatase" evidence="5">
    <location>
        <begin position="33"/>
        <end position="177"/>
    </location>
</feature>
<dbReference type="InterPro" id="IPR000340">
    <property type="entry name" value="Dual-sp_phosphatase_cat-dom"/>
</dbReference>